<dbReference type="AlphaFoldDB" id="A0A448WZU8"/>
<reference evidence="1" key="1">
    <citation type="submission" date="2018-11" db="EMBL/GenBank/DDBJ databases">
        <authorList>
            <consortium name="Pathogen Informatics"/>
        </authorList>
    </citation>
    <scope>NUCLEOTIDE SEQUENCE</scope>
</reference>
<dbReference type="EMBL" id="CAAALY010067042">
    <property type="protein sequence ID" value="VEL24310.1"/>
    <property type="molecule type" value="Genomic_DNA"/>
</dbReference>
<name>A0A448WZU8_9PLAT</name>
<dbReference type="SUPFAM" id="SSF111321">
    <property type="entry name" value="AF1104-like"/>
    <property type="match status" value="1"/>
</dbReference>
<dbReference type="InterPro" id="IPR036075">
    <property type="entry name" value="ARMT-1-like_metal-bd_sf"/>
</dbReference>
<proteinExistence type="predicted"/>
<dbReference type="Proteomes" id="UP000784294">
    <property type="component" value="Unassembled WGS sequence"/>
</dbReference>
<sequence length="88" mass="9736">MASLPARLTELSGLDWVDRQISLVQALLAGNIFDWGSAEAVKLMQKYPINTSRLDFSSTSTNKKDQSAAMLATFEATKSQLQAFMLEH</sequence>
<evidence type="ECO:0000313" key="1">
    <source>
        <dbReference type="EMBL" id="VEL24310.1"/>
    </source>
</evidence>
<evidence type="ECO:0000313" key="2">
    <source>
        <dbReference type="Proteomes" id="UP000784294"/>
    </source>
</evidence>
<dbReference type="OrthoDB" id="6018540at2759"/>
<comment type="caution">
    <text evidence="1">The sequence shown here is derived from an EMBL/GenBank/DDBJ whole genome shotgun (WGS) entry which is preliminary data.</text>
</comment>
<gene>
    <name evidence="1" type="ORF">PXEA_LOCUS17750</name>
</gene>
<accession>A0A448WZU8</accession>
<organism evidence="1 2">
    <name type="scientific">Protopolystoma xenopodis</name>
    <dbReference type="NCBI Taxonomy" id="117903"/>
    <lineage>
        <taxon>Eukaryota</taxon>
        <taxon>Metazoa</taxon>
        <taxon>Spiralia</taxon>
        <taxon>Lophotrochozoa</taxon>
        <taxon>Platyhelminthes</taxon>
        <taxon>Monogenea</taxon>
        <taxon>Polyopisthocotylea</taxon>
        <taxon>Polystomatidea</taxon>
        <taxon>Polystomatidae</taxon>
        <taxon>Protopolystoma</taxon>
    </lineage>
</organism>
<keyword evidence="2" id="KW-1185">Reference proteome</keyword>
<protein>
    <submittedName>
        <fullName evidence="1">Uncharacterized protein</fullName>
    </submittedName>
</protein>